<organism evidence="6 7">
    <name type="scientific">Euroglyphus maynei</name>
    <name type="common">Mayne's house dust mite</name>
    <dbReference type="NCBI Taxonomy" id="6958"/>
    <lineage>
        <taxon>Eukaryota</taxon>
        <taxon>Metazoa</taxon>
        <taxon>Ecdysozoa</taxon>
        <taxon>Arthropoda</taxon>
        <taxon>Chelicerata</taxon>
        <taxon>Arachnida</taxon>
        <taxon>Acari</taxon>
        <taxon>Acariformes</taxon>
        <taxon>Sarcoptiformes</taxon>
        <taxon>Astigmata</taxon>
        <taxon>Psoroptidia</taxon>
        <taxon>Analgoidea</taxon>
        <taxon>Pyroglyphidae</taxon>
        <taxon>Pyroglyphinae</taxon>
        <taxon>Euroglyphus</taxon>
    </lineage>
</organism>
<keyword evidence="3" id="KW-1133">Transmembrane helix</keyword>
<keyword evidence="2" id="KW-0812">Transmembrane</keyword>
<evidence type="ECO:0000256" key="1">
    <source>
        <dbReference type="ARBA" id="ARBA00004370"/>
    </source>
</evidence>
<dbReference type="InterPro" id="IPR001828">
    <property type="entry name" value="ANF_lig-bd_rcpt"/>
</dbReference>
<dbReference type="Proteomes" id="UP000194236">
    <property type="component" value="Unassembled WGS sequence"/>
</dbReference>
<dbReference type="GO" id="GO:0016020">
    <property type="term" value="C:membrane"/>
    <property type="evidence" value="ECO:0007669"/>
    <property type="project" value="UniProtKB-SubCell"/>
</dbReference>
<feature type="domain" description="Receptor ligand binding region" evidence="5">
    <location>
        <begin position="2"/>
        <end position="35"/>
    </location>
</feature>
<evidence type="ECO:0000256" key="4">
    <source>
        <dbReference type="ARBA" id="ARBA00023136"/>
    </source>
</evidence>
<evidence type="ECO:0000256" key="2">
    <source>
        <dbReference type="ARBA" id="ARBA00022692"/>
    </source>
</evidence>
<dbReference type="AlphaFoldDB" id="A0A1Y3B692"/>
<comment type="subcellular location">
    <subcellularLocation>
        <location evidence="1">Membrane</location>
    </subcellularLocation>
</comment>
<proteinExistence type="predicted"/>
<comment type="caution">
    <text evidence="6">The sequence shown here is derived from an EMBL/GenBank/DDBJ whole genome shotgun (WGS) entry which is preliminary data.</text>
</comment>
<protein>
    <recommendedName>
        <fullName evidence="5">Receptor ligand binding region domain-containing protein</fullName>
    </recommendedName>
</protein>
<dbReference type="EMBL" id="MUJZ01041798">
    <property type="protein sequence ID" value="OTF75478.1"/>
    <property type="molecule type" value="Genomic_DNA"/>
</dbReference>
<gene>
    <name evidence="6" type="ORF">BLA29_008140</name>
</gene>
<dbReference type="SUPFAM" id="SSF53822">
    <property type="entry name" value="Periplasmic binding protein-like I"/>
    <property type="match status" value="1"/>
</dbReference>
<dbReference type="InterPro" id="IPR028082">
    <property type="entry name" value="Peripla_BP_I"/>
</dbReference>
<dbReference type="Gene3D" id="3.40.50.2300">
    <property type="match status" value="2"/>
</dbReference>
<keyword evidence="7" id="KW-1185">Reference proteome</keyword>
<dbReference type="Pfam" id="PF01094">
    <property type="entry name" value="ANF_receptor"/>
    <property type="match status" value="1"/>
</dbReference>
<evidence type="ECO:0000259" key="5">
    <source>
        <dbReference type="Pfam" id="PF01094"/>
    </source>
</evidence>
<name>A0A1Y3B692_EURMA</name>
<reference evidence="6 7" key="1">
    <citation type="submission" date="2017-03" db="EMBL/GenBank/DDBJ databases">
        <title>Genome Survey of Euroglyphus maynei.</title>
        <authorList>
            <person name="Arlian L.G."/>
            <person name="Morgan M.S."/>
            <person name="Rider S.D."/>
        </authorList>
    </citation>
    <scope>NUCLEOTIDE SEQUENCE [LARGE SCALE GENOMIC DNA]</scope>
    <source>
        <strain evidence="6">Arlian Lab</strain>
        <tissue evidence="6">Whole body</tissue>
    </source>
</reference>
<evidence type="ECO:0000256" key="3">
    <source>
        <dbReference type="ARBA" id="ARBA00022989"/>
    </source>
</evidence>
<accession>A0A1Y3B692</accession>
<keyword evidence="4" id="KW-0472">Membrane</keyword>
<evidence type="ECO:0000313" key="7">
    <source>
        <dbReference type="Proteomes" id="UP000194236"/>
    </source>
</evidence>
<sequence length="71" mass="8363">MSTSSTLSDERLYQYFFRTVPSDTNQVDAIIDILSLLSICDDNKSNSFFQYRKIRKKAHDKYNTEILCFNI</sequence>
<evidence type="ECO:0000313" key="6">
    <source>
        <dbReference type="EMBL" id="OTF75478.1"/>
    </source>
</evidence>